<dbReference type="Pfam" id="PF07715">
    <property type="entry name" value="Plug"/>
    <property type="match status" value="1"/>
</dbReference>
<dbReference type="InterPro" id="IPR037066">
    <property type="entry name" value="Plug_dom_sf"/>
</dbReference>
<evidence type="ECO:0000256" key="14">
    <source>
        <dbReference type="PROSITE-ProRule" id="PRU01360"/>
    </source>
</evidence>
<evidence type="ECO:0000256" key="15">
    <source>
        <dbReference type="PROSITE-ProRule" id="PRU10144"/>
    </source>
</evidence>
<keyword evidence="12 19" id="KW-0675">Receptor</keyword>
<dbReference type="InterPro" id="IPR000531">
    <property type="entry name" value="Beta-barrel_TonB"/>
</dbReference>
<evidence type="ECO:0000313" key="20">
    <source>
        <dbReference type="Proteomes" id="UP000008392"/>
    </source>
</evidence>
<evidence type="ECO:0000256" key="6">
    <source>
        <dbReference type="ARBA" id="ARBA00022692"/>
    </source>
</evidence>
<dbReference type="PANTHER" id="PTHR32552">
    <property type="entry name" value="FERRICHROME IRON RECEPTOR-RELATED"/>
    <property type="match status" value="1"/>
</dbReference>
<comment type="subcellular location">
    <subcellularLocation>
        <location evidence="1 14">Cell outer membrane</location>
        <topology evidence="1 14">Multi-pass membrane protein</topology>
    </subcellularLocation>
</comment>
<keyword evidence="10 16" id="KW-0798">TonB box</keyword>
<proteinExistence type="inferred from homology"/>
<organism evidence="19 20">
    <name type="scientific">Collimonas fungivorans (strain Ter331)</name>
    <dbReference type="NCBI Taxonomy" id="1005048"/>
    <lineage>
        <taxon>Bacteria</taxon>
        <taxon>Pseudomonadati</taxon>
        <taxon>Pseudomonadota</taxon>
        <taxon>Betaproteobacteria</taxon>
        <taxon>Burkholderiales</taxon>
        <taxon>Oxalobacteraceae</taxon>
        <taxon>Collimonas</taxon>
    </lineage>
</organism>
<dbReference type="HOGENOM" id="CLU_008287_9_0_4"/>
<evidence type="ECO:0000256" key="7">
    <source>
        <dbReference type="ARBA" id="ARBA00022729"/>
    </source>
</evidence>
<dbReference type="EMBL" id="CP002745">
    <property type="protein sequence ID" value="AEK62533.1"/>
    <property type="molecule type" value="Genomic_DNA"/>
</dbReference>
<keyword evidence="20" id="KW-1185">Reference proteome</keyword>
<reference evidence="19 20" key="1">
    <citation type="journal article" date="2004" name="Environ. Microbiol.">
        <title>Phylogeny-function analysis of (meta)genomic libraries: screening for expression of ribosomal RNA genes by large-insert library fluorescent in situ hybridization (LIL-FISH).</title>
        <authorList>
            <person name="Leveau J.H."/>
            <person name="Gerards S."/>
            <person name="de Boer W."/>
            <person name="van Veen J.A."/>
        </authorList>
    </citation>
    <scope>NUCLEOTIDE SEQUENCE [LARGE SCALE GENOMIC DNA]</scope>
    <source>
        <strain evidence="19 20">Ter331</strain>
    </source>
</reference>
<dbReference type="Gene3D" id="2.170.130.10">
    <property type="entry name" value="TonB-dependent receptor, plug domain"/>
    <property type="match status" value="1"/>
</dbReference>
<keyword evidence="5" id="KW-0410">Iron transport</keyword>
<evidence type="ECO:0000259" key="18">
    <source>
        <dbReference type="SMART" id="SM00965"/>
    </source>
</evidence>
<evidence type="ECO:0000256" key="16">
    <source>
        <dbReference type="RuleBase" id="RU003357"/>
    </source>
</evidence>
<evidence type="ECO:0000256" key="11">
    <source>
        <dbReference type="ARBA" id="ARBA00023136"/>
    </source>
</evidence>
<evidence type="ECO:0000256" key="17">
    <source>
        <dbReference type="SAM" id="MobiDB-lite"/>
    </source>
</evidence>
<dbReference type="SUPFAM" id="SSF56935">
    <property type="entry name" value="Porins"/>
    <property type="match status" value="1"/>
</dbReference>
<evidence type="ECO:0000256" key="13">
    <source>
        <dbReference type="ARBA" id="ARBA00023237"/>
    </source>
</evidence>
<dbReference type="Proteomes" id="UP000008392">
    <property type="component" value="Chromosome"/>
</dbReference>
<reference evidence="19 20" key="2">
    <citation type="journal article" date="2006" name="J. Microbiol. Methods">
        <title>Genomic flank-sequencing of plasposon insertion sites for rapid identification of functional genes.</title>
        <authorList>
            <person name="Leveau J.H."/>
            <person name="Gerards S."/>
            <person name="Fritsche K."/>
            <person name="Zondag G."/>
            <person name="van Veen J.A."/>
        </authorList>
    </citation>
    <scope>NUCLEOTIDE SEQUENCE [LARGE SCALE GENOMIC DNA]</scope>
    <source>
        <strain evidence="19 20">Ter331</strain>
    </source>
</reference>
<feature type="domain" description="Secretin/TonB short N-terminal" evidence="18">
    <location>
        <begin position="72"/>
        <end position="123"/>
    </location>
</feature>
<dbReference type="AlphaFoldDB" id="G0AHC7"/>
<comment type="similarity">
    <text evidence="2 14 16">Belongs to the TonB-dependent receptor family.</text>
</comment>
<keyword evidence="6 14" id="KW-0812">Transmembrane</keyword>
<dbReference type="PROSITE" id="PS52016">
    <property type="entry name" value="TONB_DEPENDENT_REC_3"/>
    <property type="match status" value="1"/>
</dbReference>
<keyword evidence="4 14" id="KW-1134">Transmembrane beta strand</keyword>
<keyword evidence="13 14" id="KW-0998">Cell outer membrane</keyword>
<dbReference type="Gene3D" id="3.55.50.30">
    <property type="match status" value="1"/>
</dbReference>
<accession>G0AHC7</accession>
<dbReference type="PROSITE" id="PS01156">
    <property type="entry name" value="TONB_DEPENDENT_REC_2"/>
    <property type="match status" value="1"/>
</dbReference>
<dbReference type="InterPro" id="IPR036942">
    <property type="entry name" value="Beta-barrel_TonB_sf"/>
</dbReference>
<evidence type="ECO:0000256" key="5">
    <source>
        <dbReference type="ARBA" id="ARBA00022496"/>
    </source>
</evidence>
<evidence type="ECO:0000256" key="10">
    <source>
        <dbReference type="ARBA" id="ARBA00023077"/>
    </source>
</evidence>
<keyword evidence="9" id="KW-0406">Ion transport</keyword>
<reference evidence="19 20" key="5">
    <citation type="journal article" date="2011" name="ISME J.">
        <title>Dual transcriptional profiling of a bacterial/fungal confrontation: Collimonas fungivorans versus Aspergillus niger.</title>
        <authorList>
            <person name="Mela F."/>
            <person name="Fritsche K."/>
            <person name="de Boer W."/>
            <person name="van Veen J.A."/>
            <person name="de Graaff L.H."/>
            <person name="van den Berg M."/>
            <person name="Leveau J.H."/>
        </authorList>
    </citation>
    <scope>NUCLEOTIDE SEQUENCE [LARGE SCALE GENOMIC DNA]</scope>
    <source>
        <strain evidence="19 20">Ter331</strain>
    </source>
</reference>
<sequence>MVLQNSRRRISGTTLPLSTAIRMHVACCFLVSAGSITPQQAWAQAGQPAKDYSIAGGKLNQALAVFAVKAGISLAYDAALVQDKHSPGLAGRYPVAEGLARLLNGTGLEAAAKAEGGYLLRAATPAAPAVSATTAAAAAEKAGAREDTVLMAMTVTGTTEAPEPAQGFAAASSSSATRGDTPLSEIAQSVQVVTKDVMASQQAQSLLDALHDVSGVNIYNRGVDSAIYIRGFVAPSRINGLEQGPSPIDNASSPLHTPLAAIERIDVLKGADSIIANGQMRPGGLANIITKRPQAEAMRELTLEAGSYGHQRMTLDLAGALSEDQAWSHRLILSGNRDPNATGRYDSEREVYAAPSLGYRHGDTSAVVGLSYQRNQHASGGFGPLGAIDDGTRSTSTGTNYDWQQKLGGGWSWQSKGNYMKTQLSFESYYCAQSQADSSGAAMRGCQPQAGGATSYGWNVENSVRGIFFTGPVKHVLLAGLAFHHSWRAAPQIEIGDSVMASLSADSLPEVSQSSLAPWQGSPSQSYHTNNWFLQDQLSWRRWHFLANLGYTKAWSHSIDVQTGDDTALHPRSKPVYNIGLAYQLTDSMMVYVNQQKSFVLQAQASGPGPNGGPAGIYNFPPTEGRSIEAGLKLNLFDERLLLTASVFRATHSKVLYGEVDDAGVTRPLGSLPPTVSYGTELDVAGSPAPGWNLIASYSYTGFKDGQPSDFTFAVDRVARHQASFWSSYDLQSPGWRGWGYGLGMSSRGGYRNINDAYIGGQFSTDANLRYKTRLWSLTLGMRNIFDRKLYGSFASIPEGSGFEQGRTIVLTGRYNF</sequence>
<keyword evidence="7" id="KW-0732">Signal</keyword>
<dbReference type="eggNOG" id="COG4773">
    <property type="taxonomic scope" value="Bacteria"/>
</dbReference>
<name>G0AHC7_COLFT</name>
<protein>
    <submittedName>
        <fullName evidence="19">TonB-dependent siderophore receptor</fullName>
    </submittedName>
</protein>
<dbReference type="InterPro" id="IPR039426">
    <property type="entry name" value="TonB-dep_rcpt-like"/>
</dbReference>
<dbReference type="SMART" id="SM00965">
    <property type="entry name" value="STN"/>
    <property type="match status" value="1"/>
</dbReference>
<reference evidence="20" key="6">
    <citation type="submission" date="2011-05" db="EMBL/GenBank/DDBJ databases">
        <title>Complete sequence of Collimonas fungivorans Ter331.</title>
        <authorList>
            <person name="Leveau J.H."/>
        </authorList>
    </citation>
    <scope>NUCLEOTIDE SEQUENCE [LARGE SCALE GENOMIC DNA]</scope>
    <source>
        <strain evidence="20">Ter331</strain>
    </source>
</reference>
<dbReference type="GO" id="GO:0015344">
    <property type="term" value="F:siderophore uptake transmembrane transporter activity"/>
    <property type="evidence" value="ECO:0007669"/>
    <property type="project" value="TreeGrafter"/>
</dbReference>
<evidence type="ECO:0000256" key="8">
    <source>
        <dbReference type="ARBA" id="ARBA00023004"/>
    </source>
</evidence>
<dbReference type="Gene3D" id="2.40.170.20">
    <property type="entry name" value="TonB-dependent receptor, beta-barrel domain"/>
    <property type="match status" value="1"/>
</dbReference>
<dbReference type="Pfam" id="PF00593">
    <property type="entry name" value="TonB_dep_Rec_b-barrel"/>
    <property type="match status" value="1"/>
</dbReference>
<gene>
    <name evidence="19" type="primary">bfrH</name>
    <name evidence="19" type="ordered locus">CFU_2706</name>
</gene>
<dbReference type="GO" id="GO:0009279">
    <property type="term" value="C:cell outer membrane"/>
    <property type="evidence" value="ECO:0007669"/>
    <property type="project" value="UniProtKB-SubCell"/>
</dbReference>
<feature type="region of interest" description="Disordered" evidence="17">
    <location>
        <begin position="161"/>
        <end position="181"/>
    </location>
</feature>
<feature type="short sequence motif" description="TonB C-terminal box" evidence="15">
    <location>
        <begin position="800"/>
        <end position="817"/>
    </location>
</feature>
<evidence type="ECO:0000256" key="4">
    <source>
        <dbReference type="ARBA" id="ARBA00022452"/>
    </source>
</evidence>
<keyword evidence="8" id="KW-0408">Iron</keyword>
<dbReference type="STRING" id="1005048.CFU_2706"/>
<dbReference type="KEGG" id="cfu:CFU_2706"/>
<evidence type="ECO:0000256" key="3">
    <source>
        <dbReference type="ARBA" id="ARBA00022448"/>
    </source>
</evidence>
<keyword evidence="11 14" id="KW-0472">Membrane</keyword>
<dbReference type="InterPro" id="IPR011662">
    <property type="entry name" value="Secretin/TonB_short_N"/>
</dbReference>
<keyword evidence="3 14" id="KW-0813">Transport</keyword>
<reference evidence="19 20" key="3">
    <citation type="journal article" date="2008" name="FEMS Microbiol. Ecol.">
        <title>Identification and characterization of genes underlying chitinolysis in Collimonas fungivorans Ter331.</title>
        <authorList>
            <person name="Fritsche K."/>
            <person name="de Boer W."/>
            <person name="Gerards S."/>
            <person name="van den Berg M."/>
            <person name="van Veen J.A."/>
            <person name="Leveau J.H."/>
        </authorList>
    </citation>
    <scope>NUCLEOTIDE SEQUENCE [LARGE SCALE GENOMIC DNA]</scope>
    <source>
        <strain evidence="19 20">Ter331</strain>
    </source>
</reference>
<evidence type="ECO:0000256" key="1">
    <source>
        <dbReference type="ARBA" id="ARBA00004571"/>
    </source>
</evidence>
<reference evidence="19 20" key="4">
    <citation type="journal article" date="2010" name="Environ. Microbiol.">
        <title>The bacterial genus Collimonas: mycophagy, weathering and other adaptive solutions to life in oligotrophic soil environments.</title>
        <authorList>
            <person name="Leveau J.H."/>
            <person name="Uroz S."/>
            <person name="de Boer W."/>
        </authorList>
    </citation>
    <scope>NUCLEOTIDE SEQUENCE [LARGE SCALE GENOMIC DNA]</scope>
    <source>
        <strain evidence="19 20">Ter331</strain>
    </source>
</reference>
<dbReference type="InterPro" id="IPR010917">
    <property type="entry name" value="TonB_rcpt_CS"/>
</dbReference>
<evidence type="ECO:0000256" key="9">
    <source>
        <dbReference type="ARBA" id="ARBA00023065"/>
    </source>
</evidence>
<evidence type="ECO:0000256" key="2">
    <source>
        <dbReference type="ARBA" id="ARBA00009810"/>
    </source>
</evidence>
<dbReference type="PANTHER" id="PTHR32552:SF68">
    <property type="entry name" value="FERRICHROME OUTER MEMBRANE TRANSPORTER_PHAGE RECEPTOR"/>
    <property type="match status" value="1"/>
</dbReference>
<evidence type="ECO:0000256" key="12">
    <source>
        <dbReference type="ARBA" id="ARBA00023170"/>
    </source>
</evidence>
<dbReference type="CDD" id="cd01347">
    <property type="entry name" value="ligand_gated_channel"/>
    <property type="match status" value="1"/>
</dbReference>
<evidence type="ECO:0000313" key="19">
    <source>
        <dbReference type="EMBL" id="AEK62533.1"/>
    </source>
</evidence>
<dbReference type="Pfam" id="PF07660">
    <property type="entry name" value="STN"/>
    <property type="match status" value="1"/>
</dbReference>
<dbReference type="InterPro" id="IPR012910">
    <property type="entry name" value="Plug_dom"/>
</dbReference>